<dbReference type="Proteomes" id="UP000006898">
    <property type="component" value="Chromosome"/>
</dbReference>
<name>D5MFM3_METO1</name>
<dbReference type="EMBL" id="FP565575">
    <property type="protein sequence ID" value="CBE68554.1"/>
    <property type="molecule type" value="Genomic_DNA"/>
</dbReference>
<dbReference type="eggNOG" id="COG3012">
    <property type="taxonomic scope" value="Bacteria"/>
</dbReference>
<gene>
    <name evidence="1" type="ORF">DAMO_1494</name>
</gene>
<dbReference type="HOGENOM" id="CLU_050219_1_0_0"/>
<sequence length="318" mass="37147">MNDIEKEMLACAFNADNLKFKKCFEPSMQCDGQIIRAHTVQNSKVLDLLVRDGHVVSLRHWFEQDKGPVIGYKLVGRNEATTFTGLCDEHDREIFRPIDTNDINIENQQHLFLLAYRAVLRGLHATMEGVLKIQSVYLKRVELDLDPKNQPSQAGMEAVAHMMKSWRTFRYKYEYDQVYISETYGSICHENRLLDVDRPTFAASVLFSTDTYDPAEDIRCIALNVLPVAAQKTLVVISWLPRDTAWVRQNFGDLLLSKGRYFRYLLSKTILKYSENFVFSPSYFDDWTSEKRDAIRDYFADTLMQNDFDRENEHLYLF</sequence>
<reference evidence="1 2" key="1">
    <citation type="journal article" date="2010" name="Nature">
        <title>Nitrite-driven anaerobic methane oxidation by oxygenic bacteria.</title>
        <authorList>
            <person name="Ettwig K.F."/>
            <person name="Butler M.K."/>
            <person name="Le Paslier D."/>
            <person name="Pelletier E."/>
            <person name="Mangenot S."/>
            <person name="Kuypers M.M.M."/>
            <person name="Schreiber F."/>
            <person name="Dutilh B.E."/>
            <person name="Zedelius J."/>
            <person name="de Beer D."/>
            <person name="Gloerich J."/>
            <person name="Wessels H.J.C.T."/>
            <person name="van Allen T."/>
            <person name="Luesken F."/>
            <person name="Wu M."/>
            <person name="van de Pas-Schoonen K.T."/>
            <person name="Op den Camp H.J.M."/>
            <person name="Janssen-Megens E.M."/>
            <person name="Francoijs K-J."/>
            <person name="Stunnenberg H."/>
            <person name="Weissenbach J."/>
            <person name="Jetten M.S.M."/>
            <person name="Strous M."/>
        </authorList>
    </citation>
    <scope>NUCLEOTIDE SEQUENCE [LARGE SCALE GENOMIC DNA]</scope>
</reference>
<accession>D5MFM3</accession>
<dbReference type="STRING" id="671143.DAMO_1494"/>
<organism evidence="1 2">
    <name type="scientific">Methylomirabilis oxygeniifera</name>
    <dbReference type="NCBI Taxonomy" id="671143"/>
    <lineage>
        <taxon>Bacteria</taxon>
        <taxon>Candidatus Methylomirabilota</taxon>
        <taxon>Candidatus Methylomirabilia</taxon>
        <taxon>Candidatus Methylomirabilales</taxon>
        <taxon>Candidatus Methylomirabilaceae</taxon>
        <taxon>Candidatus Methylomirabilis</taxon>
    </lineage>
</organism>
<dbReference type="AlphaFoldDB" id="D5MFM3"/>
<evidence type="ECO:0000313" key="2">
    <source>
        <dbReference type="Proteomes" id="UP000006898"/>
    </source>
</evidence>
<proteinExistence type="predicted"/>
<evidence type="ECO:0000313" key="1">
    <source>
        <dbReference type="EMBL" id="CBE68554.1"/>
    </source>
</evidence>
<protein>
    <submittedName>
        <fullName evidence="1">Uncharacterized protein</fullName>
    </submittedName>
</protein>
<dbReference type="KEGG" id="mox:DAMO_1494"/>